<evidence type="ECO:0000313" key="1">
    <source>
        <dbReference type="EMBL" id="GFG40503.1"/>
    </source>
</evidence>
<organism evidence="1 2">
    <name type="scientific">Coptotermes formosanus</name>
    <name type="common">Formosan subterranean termite</name>
    <dbReference type="NCBI Taxonomy" id="36987"/>
    <lineage>
        <taxon>Eukaryota</taxon>
        <taxon>Metazoa</taxon>
        <taxon>Ecdysozoa</taxon>
        <taxon>Arthropoda</taxon>
        <taxon>Hexapoda</taxon>
        <taxon>Insecta</taxon>
        <taxon>Pterygota</taxon>
        <taxon>Neoptera</taxon>
        <taxon>Polyneoptera</taxon>
        <taxon>Dictyoptera</taxon>
        <taxon>Blattodea</taxon>
        <taxon>Blattoidea</taxon>
        <taxon>Termitoidae</taxon>
        <taxon>Rhinotermitidae</taxon>
        <taxon>Coptotermes</taxon>
    </lineage>
</organism>
<keyword evidence="2" id="KW-1185">Reference proteome</keyword>
<reference evidence="2" key="1">
    <citation type="submission" date="2020-01" db="EMBL/GenBank/DDBJ databases">
        <title>Draft genome sequence of the Termite Coptotermes fromosanus.</title>
        <authorList>
            <person name="Itakura S."/>
            <person name="Yosikawa Y."/>
            <person name="Umezawa K."/>
        </authorList>
    </citation>
    <scope>NUCLEOTIDE SEQUENCE [LARGE SCALE GENOMIC DNA]</scope>
</reference>
<evidence type="ECO:0000313" key="2">
    <source>
        <dbReference type="Proteomes" id="UP000502823"/>
    </source>
</evidence>
<protein>
    <submittedName>
        <fullName evidence="1">Uncharacterized protein</fullName>
    </submittedName>
</protein>
<sequence length="87" mass="10445">MLWPHKKPWKTARQPTLKNTWTYHCIFRYARLQTTVTQMKFGNRRITITETAMEMKISAGSAHAEELHCRKVYARWIPRRLTPDTKE</sequence>
<gene>
    <name evidence="1" type="ORF">Cfor_06515</name>
</gene>
<proteinExistence type="predicted"/>
<comment type="caution">
    <text evidence="1">The sequence shown here is derived from an EMBL/GenBank/DDBJ whole genome shotgun (WGS) entry which is preliminary data.</text>
</comment>
<dbReference type="Proteomes" id="UP000502823">
    <property type="component" value="Unassembled WGS sequence"/>
</dbReference>
<accession>A0A6L2Q6C3</accession>
<dbReference type="AlphaFoldDB" id="A0A6L2Q6C3"/>
<name>A0A6L2Q6C3_COPFO</name>
<dbReference type="EMBL" id="BLKM01002183">
    <property type="protein sequence ID" value="GFG40503.1"/>
    <property type="molecule type" value="Genomic_DNA"/>
</dbReference>
<dbReference type="InParanoid" id="A0A6L2Q6C3"/>